<sequence>MPAPRRTPPAVAPPTAPAEAPRADAGKAQGSIAIPRGEPESTLVDEGETLEDVALRVYGSREAVETLRQANRAFAARRGPIRSGSMLWTPAR</sequence>
<gene>
    <name evidence="2" type="ORF">PZE19_02610</name>
</gene>
<feature type="compositionally biased region" description="Pro residues" evidence="1">
    <location>
        <begin position="1"/>
        <end position="16"/>
    </location>
</feature>
<keyword evidence="3" id="KW-1185">Reference proteome</keyword>
<evidence type="ECO:0000313" key="2">
    <source>
        <dbReference type="EMBL" id="MDG3002667.1"/>
    </source>
</evidence>
<proteinExistence type="predicted"/>
<dbReference type="EMBL" id="JARRAG010000001">
    <property type="protein sequence ID" value="MDG3002667.1"/>
    <property type="molecule type" value="Genomic_DNA"/>
</dbReference>
<comment type="caution">
    <text evidence="2">The sequence shown here is derived from an EMBL/GenBank/DDBJ whole genome shotgun (WGS) entry which is preliminary data.</text>
</comment>
<feature type="region of interest" description="Disordered" evidence="1">
    <location>
        <begin position="1"/>
        <end position="44"/>
    </location>
</feature>
<dbReference type="Proteomes" id="UP001216907">
    <property type="component" value="Unassembled WGS sequence"/>
</dbReference>
<accession>A0ABT6F504</accession>
<evidence type="ECO:0008006" key="4">
    <source>
        <dbReference type="Google" id="ProtNLM"/>
    </source>
</evidence>
<protein>
    <recommendedName>
        <fullName evidence="4">LysM domain-containing protein</fullName>
    </recommendedName>
</protein>
<evidence type="ECO:0000256" key="1">
    <source>
        <dbReference type="SAM" id="MobiDB-lite"/>
    </source>
</evidence>
<name>A0ABT6F504_9BACT</name>
<dbReference type="RefSeq" id="WP_277859031.1">
    <property type="nucleotide sequence ID" value="NZ_JARRAG010000001.1"/>
</dbReference>
<reference evidence="2 3" key="1">
    <citation type="submission" date="2023-03" db="EMBL/GenBank/DDBJ databases">
        <title>Paludisphaera mucosa sp. nov. a novel planctomycete from northern fen.</title>
        <authorList>
            <person name="Ivanova A."/>
        </authorList>
    </citation>
    <scope>NUCLEOTIDE SEQUENCE [LARGE SCALE GENOMIC DNA]</scope>
    <source>
        <strain evidence="2 3">Pla2</strain>
    </source>
</reference>
<evidence type="ECO:0000313" key="3">
    <source>
        <dbReference type="Proteomes" id="UP001216907"/>
    </source>
</evidence>
<organism evidence="2 3">
    <name type="scientific">Paludisphaera mucosa</name>
    <dbReference type="NCBI Taxonomy" id="3030827"/>
    <lineage>
        <taxon>Bacteria</taxon>
        <taxon>Pseudomonadati</taxon>
        <taxon>Planctomycetota</taxon>
        <taxon>Planctomycetia</taxon>
        <taxon>Isosphaerales</taxon>
        <taxon>Isosphaeraceae</taxon>
        <taxon>Paludisphaera</taxon>
    </lineage>
</organism>